<reference evidence="1 2" key="2">
    <citation type="journal article" date="2022" name="Mol. Ecol. Resour.">
        <title>The genomes of chicory, endive, great burdock and yacon provide insights into Asteraceae paleo-polyploidization history and plant inulin production.</title>
        <authorList>
            <person name="Fan W."/>
            <person name="Wang S."/>
            <person name="Wang H."/>
            <person name="Wang A."/>
            <person name="Jiang F."/>
            <person name="Liu H."/>
            <person name="Zhao H."/>
            <person name="Xu D."/>
            <person name="Zhang Y."/>
        </authorList>
    </citation>
    <scope>NUCLEOTIDE SEQUENCE [LARGE SCALE GENOMIC DNA]</scope>
    <source>
        <strain evidence="2">cv. Yunnan</strain>
        <tissue evidence="1">Leaves</tissue>
    </source>
</reference>
<sequence>MEERKEKQDGRRCGVTVKAATPPLHRQGEAVCNGKWEEQYDTLHPKSEAESNCLKSLYKTIGIRTSLPLPSLMEIISQLIVYFVIEDYTNYRIHRLFHSKWGYEKIHKVHHEYAAPIGFAAPYEHLSVSRNRSRPHDYILAVDCLEAD</sequence>
<dbReference type="Proteomes" id="UP001056120">
    <property type="component" value="Linkage Group LG06"/>
</dbReference>
<keyword evidence="2" id="KW-1185">Reference proteome</keyword>
<accession>A0ACB9IZS1</accession>
<gene>
    <name evidence="1" type="ORF">L1987_17724</name>
</gene>
<dbReference type="EMBL" id="CM042023">
    <property type="protein sequence ID" value="KAI3813011.1"/>
    <property type="molecule type" value="Genomic_DNA"/>
</dbReference>
<evidence type="ECO:0000313" key="2">
    <source>
        <dbReference type="Proteomes" id="UP001056120"/>
    </source>
</evidence>
<reference evidence="2" key="1">
    <citation type="journal article" date="2022" name="Mol. Ecol. Resour.">
        <title>The genomes of chicory, endive, great burdock and yacon provide insights into Asteraceae palaeo-polyploidization history and plant inulin production.</title>
        <authorList>
            <person name="Fan W."/>
            <person name="Wang S."/>
            <person name="Wang H."/>
            <person name="Wang A."/>
            <person name="Jiang F."/>
            <person name="Liu H."/>
            <person name="Zhao H."/>
            <person name="Xu D."/>
            <person name="Zhang Y."/>
        </authorList>
    </citation>
    <scope>NUCLEOTIDE SEQUENCE [LARGE SCALE GENOMIC DNA]</scope>
    <source>
        <strain evidence="2">cv. Yunnan</strain>
    </source>
</reference>
<organism evidence="1 2">
    <name type="scientific">Smallanthus sonchifolius</name>
    <dbReference type="NCBI Taxonomy" id="185202"/>
    <lineage>
        <taxon>Eukaryota</taxon>
        <taxon>Viridiplantae</taxon>
        <taxon>Streptophyta</taxon>
        <taxon>Embryophyta</taxon>
        <taxon>Tracheophyta</taxon>
        <taxon>Spermatophyta</taxon>
        <taxon>Magnoliopsida</taxon>
        <taxon>eudicotyledons</taxon>
        <taxon>Gunneridae</taxon>
        <taxon>Pentapetalae</taxon>
        <taxon>asterids</taxon>
        <taxon>campanulids</taxon>
        <taxon>Asterales</taxon>
        <taxon>Asteraceae</taxon>
        <taxon>Asteroideae</taxon>
        <taxon>Heliantheae alliance</taxon>
        <taxon>Millerieae</taxon>
        <taxon>Smallanthus</taxon>
    </lineage>
</organism>
<comment type="caution">
    <text evidence="1">The sequence shown here is derived from an EMBL/GenBank/DDBJ whole genome shotgun (WGS) entry which is preliminary data.</text>
</comment>
<proteinExistence type="predicted"/>
<protein>
    <submittedName>
        <fullName evidence="1">Uncharacterized protein</fullName>
    </submittedName>
</protein>
<name>A0ACB9IZS1_9ASTR</name>
<evidence type="ECO:0000313" key="1">
    <source>
        <dbReference type="EMBL" id="KAI3813011.1"/>
    </source>
</evidence>